<dbReference type="InterPro" id="IPR000515">
    <property type="entry name" value="MetI-like"/>
</dbReference>
<comment type="subcellular location">
    <subcellularLocation>
        <location evidence="1">Cell inner membrane</location>
        <topology evidence="1">Multi-pass membrane protein</topology>
    </subcellularLocation>
    <subcellularLocation>
        <location evidence="8">Cell membrane</location>
        <topology evidence="8">Multi-pass membrane protein</topology>
    </subcellularLocation>
</comment>
<feature type="domain" description="ABC transmembrane type-1" evidence="9">
    <location>
        <begin position="71"/>
        <end position="257"/>
    </location>
</feature>
<dbReference type="PANTHER" id="PTHR30151">
    <property type="entry name" value="ALKANE SULFONATE ABC TRANSPORTER-RELATED, MEMBRANE SUBUNIT"/>
    <property type="match status" value="1"/>
</dbReference>
<feature type="transmembrane region" description="Helical" evidence="8">
    <location>
        <begin position="111"/>
        <end position="135"/>
    </location>
</feature>
<dbReference type="InterPro" id="IPR035906">
    <property type="entry name" value="MetI-like_sf"/>
</dbReference>
<evidence type="ECO:0000256" key="6">
    <source>
        <dbReference type="ARBA" id="ARBA00022989"/>
    </source>
</evidence>
<keyword evidence="5 8" id="KW-0812">Transmembrane</keyword>
<dbReference type="GO" id="GO:0005886">
    <property type="term" value="C:plasma membrane"/>
    <property type="evidence" value="ECO:0007669"/>
    <property type="project" value="UniProtKB-SubCell"/>
</dbReference>
<comment type="caution">
    <text evidence="10">The sequence shown here is derived from an EMBL/GenBank/DDBJ whole genome shotgun (WGS) entry which is preliminary data.</text>
</comment>
<evidence type="ECO:0000256" key="3">
    <source>
        <dbReference type="ARBA" id="ARBA00022475"/>
    </source>
</evidence>
<keyword evidence="6 8" id="KW-1133">Transmembrane helix</keyword>
<dbReference type="PROSITE" id="PS50928">
    <property type="entry name" value="ABC_TM1"/>
    <property type="match status" value="1"/>
</dbReference>
<keyword evidence="3" id="KW-1003">Cell membrane</keyword>
<dbReference type="PANTHER" id="PTHR30151:SF20">
    <property type="entry name" value="ABC TRANSPORTER PERMEASE PROTEIN HI_0355-RELATED"/>
    <property type="match status" value="1"/>
</dbReference>
<dbReference type="CDD" id="cd06261">
    <property type="entry name" value="TM_PBP2"/>
    <property type="match status" value="1"/>
</dbReference>
<protein>
    <submittedName>
        <fullName evidence="10">ABC transporter permease</fullName>
    </submittedName>
</protein>
<dbReference type="Pfam" id="PF00528">
    <property type="entry name" value="BPD_transp_1"/>
    <property type="match status" value="1"/>
</dbReference>
<dbReference type="Gene3D" id="1.10.3720.10">
    <property type="entry name" value="MetI-like"/>
    <property type="match status" value="1"/>
</dbReference>
<proteinExistence type="inferred from homology"/>
<name>A0A2N5EAP7_9GAMM</name>
<feature type="transmembrane region" description="Helical" evidence="8">
    <location>
        <begin position="77"/>
        <end position="99"/>
    </location>
</feature>
<dbReference type="Proteomes" id="UP000234503">
    <property type="component" value="Unassembled WGS sequence"/>
</dbReference>
<sequence>MTRNSRRRRRPMYTEPFGWRGWLLRLGGPVVALVLVILAWDLAVRWFDIPAYVLPSPERTLEHTLSDWDTLWEGFRITFLTFLMGFLLGAVSGFAFAVLMDMSGWVRSVLYPILIASQAVPVIAISAALTIWLGFGLAPKLVIVALVVFFPVVVNVLDGLNSVDRDMLNLVKSMGASRAKIFRYVKLPATYTPLFSALKLSATFSVTGAVIGEWTASTSGGLGAYLLQANSRLNTAGTFSAIVFLALLGVVSFLLVVAAEYLMTPWRSGSKARRWSRRYWRDDAAPGRKP</sequence>
<evidence type="ECO:0000256" key="8">
    <source>
        <dbReference type="RuleBase" id="RU363032"/>
    </source>
</evidence>
<feature type="transmembrane region" description="Helical" evidence="8">
    <location>
        <begin position="239"/>
        <end position="263"/>
    </location>
</feature>
<keyword evidence="7 8" id="KW-0472">Membrane</keyword>
<evidence type="ECO:0000256" key="1">
    <source>
        <dbReference type="ARBA" id="ARBA00004429"/>
    </source>
</evidence>
<evidence type="ECO:0000256" key="2">
    <source>
        <dbReference type="ARBA" id="ARBA00022448"/>
    </source>
</evidence>
<dbReference type="OrthoDB" id="8138334at2"/>
<accession>A0A2N5EAP7</accession>
<keyword evidence="11" id="KW-1185">Reference proteome</keyword>
<evidence type="ECO:0000313" key="11">
    <source>
        <dbReference type="Proteomes" id="UP000234503"/>
    </source>
</evidence>
<dbReference type="GO" id="GO:0055085">
    <property type="term" value="P:transmembrane transport"/>
    <property type="evidence" value="ECO:0007669"/>
    <property type="project" value="InterPro"/>
</dbReference>
<evidence type="ECO:0000313" key="10">
    <source>
        <dbReference type="EMBL" id="PLR39200.1"/>
    </source>
</evidence>
<evidence type="ECO:0000256" key="4">
    <source>
        <dbReference type="ARBA" id="ARBA00022519"/>
    </source>
</evidence>
<feature type="transmembrane region" description="Helical" evidence="8">
    <location>
        <begin position="21"/>
        <end position="40"/>
    </location>
</feature>
<dbReference type="AlphaFoldDB" id="A0A2N5EAP7"/>
<feature type="transmembrane region" description="Helical" evidence="8">
    <location>
        <begin position="141"/>
        <end position="160"/>
    </location>
</feature>
<keyword evidence="4" id="KW-0997">Cell inner membrane</keyword>
<reference evidence="10 11" key="1">
    <citation type="submission" date="2017-12" db="EMBL/GenBank/DDBJ databases">
        <title>Characterization of six clinical isolates of Enterochimera gen. nov., a novel genus of the Yersiniaciae family and the three species Enterochimera arupensis sp. nov., Enterochimera coloradensis sp. nov, and Enterochimera californica sp. nov.</title>
        <authorList>
            <person name="Rossi A."/>
            <person name="Fisher M."/>
        </authorList>
    </citation>
    <scope>NUCLEOTIDE SEQUENCE [LARGE SCALE GENOMIC DNA]</scope>
    <source>
        <strain evidence="11">2016-Iso4</strain>
    </source>
</reference>
<evidence type="ECO:0000256" key="7">
    <source>
        <dbReference type="ARBA" id="ARBA00023136"/>
    </source>
</evidence>
<dbReference type="SUPFAM" id="SSF161098">
    <property type="entry name" value="MetI-like"/>
    <property type="match status" value="1"/>
</dbReference>
<evidence type="ECO:0000256" key="5">
    <source>
        <dbReference type="ARBA" id="ARBA00022692"/>
    </source>
</evidence>
<dbReference type="EMBL" id="PJZH01000002">
    <property type="protein sequence ID" value="PLR39200.1"/>
    <property type="molecule type" value="Genomic_DNA"/>
</dbReference>
<gene>
    <name evidence="10" type="ORF">CYR32_02950</name>
</gene>
<keyword evidence="2 8" id="KW-0813">Transport</keyword>
<comment type="similarity">
    <text evidence="8">Belongs to the binding-protein-dependent transport system permease family.</text>
</comment>
<evidence type="ECO:0000259" key="9">
    <source>
        <dbReference type="PROSITE" id="PS50928"/>
    </source>
</evidence>
<organism evidence="10 11">
    <name type="scientific">Chimaeribacter coloradensis</name>
    <dbReference type="NCBI Taxonomy" id="2060068"/>
    <lineage>
        <taxon>Bacteria</taxon>
        <taxon>Pseudomonadati</taxon>
        <taxon>Pseudomonadota</taxon>
        <taxon>Gammaproteobacteria</taxon>
        <taxon>Enterobacterales</taxon>
        <taxon>Yersiniaceae</taxon>
        <taxon>Chimaeribacter</taxon>
    </lineage>
</organism>